<protein>
    <submittedName>
        <fullName evidence="1">Uncharacterized protein</fullName>
    </submittedName>
</protein>
<dbReference type="EMBL" id="MT144751">
    <property type="protein sequence ID" value="QJH98770.1"/>
    <property type="molecule type" value="Genomic_DNA"/>
</dbReference>
<evidence type="ECO:0000313" key="2">
    <source>
        <dbReference type="EMBL" id="QJH98770.1"/>
    </source>
</evidence>
<name>A0A6H1ZNH9_9ZZZZ</name>
<sequence length="60" mass="7033">MQSVDRFFAANGREFFEGITLEDYQAEDGRECVSQNQQEHDLVLFFGEDDPDEWKGEVEK</sequence>
<dbReference type="AlphaFoldDB" id="A0A6H1ZNH9"/>
<proteinExistence type="predicted"/>
<reference evidence="1" key="1">
    <citation type="submission" date="2020-03" db="EMBL/GenBank/DDBJ databases">
        <title>The deep terrestrial virosphere.</title>
        <authorList>
            <person name="Holmfeldt K."/>
            <person name="Nilsson E."/>
            <person name="Simone D."/>
            <person name="Lopez-Fernandez M."/>
            <person name="Wu X."/>
            <person name="de Brujin I."/>
            <person name="Lundin D."/>
            <person name="Andersson A."/>
            <person name="Bertilsson S."/>
            <person name="Dopson M."/>
        </authorList>
    </citation>
    <scope>NUCLEOTIDE SEQUENCE</scope>
    <source>
        <strain evidence="1">TM448A01146</strain>
        <strain evidence="2">TM448B01392</strain>
    </source>
</reference>
<evidence type="ECO:0000313" key="1">
    <source>
        <dbReference type="EMBL" id="QJA48760.1"/>
    </source>
</evidence>
<organism evidence="1">
    <name type="scientific">viral metagenome</name>
    <dbReference type="NCBI Taxonomy" id="1070528"/>
    <lineage>
        <taxon>unclassified sequences</taxon>
        <taxon>metagenomes</taxon>
        <taxon>organismal metagenomes</taxon>
    </lineage>
</organism>
<gene>
    <name evidence="1" type="ORF">TM448A01146_0031</name>
    <name evidence="2" type="ORF">TM448B01392_0031</name>
</gene>
<accession>A0A6H1ZNH9</accession>
<dbReference type="EMBL" id="MT144101">
    <property type="protein sequence ID" value="QJA48760.1"/>
    <property type="molecule type" value="Genomic_DNA"/>
</dbReference>